<dbReference type="AlphaFoldDB" id="A0A410G6H3"/>
<evidence type="ECO:0000259" key="1">
    <source>
        <dbReference type="Pfam" id="PF04536"/>
    </source>
</evidence>
<proteinExistence type="predicted"/>
<dbReference type="Pfam" id="PF04536">
    <property type="entry name" value="TPM_phosphatase"/>
    <property type="match status" value="1"/>
</dbReference>
<gene>
    <name evidence="2" type="ORF">EI546_14335</name>
</gene>
<dbReference type="KEGG" id="aev:EI546_14335"/>
<dbReference type="Gene3D" id="3.10.310.50">
    <property type="match status" value="1"/>
</dbReference>
<dbReference type="PANTHER" id="PTHR30373:SF8">
    <property type="entry name" value="BLL7265 PROTEIN"/>
    <property type="match status" value="1"/>
</dbReference>
<dbReference type="InterPro" id="IPR007621">
    <property type="entry name" value="TPM_dom"/>
</dbReference>
<feature type="domain" description="TPM" evidence="1">
    <location>
        <begin position="6"/>
        <end position="130"/>
    </location>
</feature>
<reference evidence="2 3" key="1">
    <citation type="submission" date="2019-01" db="EMBL/GenBank/DDBJ databases">
        <title>Complete genome sequencing of Aequorivita sp. H23M31.</title>
        <authorList>
            <person name="Bae J.-W."/>
        </authorList>
    </citation>
    <scope>NUCLEOTIDE SEQUENCE [LARGE SCALE GENOMIC DNA]</scope>
    <source>
        <strain evidence="2 3">H23M31</strain>
    </source>
</reference>
<name>A0A410G6H3_9FLAO</name>
<dbReference type="EMBL" id="CP034951">
    <property type="protein sequence ID" value="QAA82821.1"/>
    <property type="molecule type" value="Genomic_DNA"/>
</dbReference>
<protein>
    <submittedName>
        <fullName evidence="2">TPM domain-containing protein</fullName>
    </submittedName>
</protein>
<accession>A0A410G6H3</accession>
<evidence type="ECO:0000313" key="3">
    <source>
        <dbReference type="Proteomes" id="UP000285517"/>
    </source>
</evidence>
<dbReference type="OrthoDB" id="9786161at2"/>
<dbReference type="PANTHER" id="PTHR30373">
    <property type="entry name" value="UPF0603 PROTEIN YGCG"/>
    <property type="match status" value="1"/>
</dbReference>
<dbReference type="RefSeq" id="WP_128251185.1">
    <property type="nucleotide sequence ID" value="NZ_CP034951.1"/>
</dbReference>
<keyword evidence="3" id="KW-1185">Reference proteome</keyword>
<dbReference type="Proteomes" id="UP000285517">
    <property type="component" value="Chromosome"/>
</dbReference>
<evidence type="ECO:0000313" key="2">
    <source>
        <dbReference type="EMBL" id="QAA82821.1"/>
    </source>
</evidence>
<organism evidence="2 3">
    <name type="scientific">Aequorivita ciconiae</name>
    <dbReference type="NCBI Taxonomy" id="2494375"/>
    <lineage>
        <taxon>Bacteria</taxon>
        <taxon>Pseudomonadati</taxon>
        <taxon>Bacteroidota</taxon>
        <taxon>Flavobacteriia</taxon>
        <taxon>Flavobacteriales</taxon>
        <taxon>Flavobacteriaceae</taxon>
        <taxon>Aequorivita</taxon>
    </lineage>
</organism>
<sequence>MSKVDDFLSVDDQAAVIGAIRMAEKNTSGEIRIHLEAHTNPEGTKENEKRDALDRAEEVFNMLNMQNTKESNGVLIYVAVEDRTLVIMGDKGINDRVGQDFWESTKDIMINHFKDGEMKMGLVNGILKAGEQLKKYFPYRKDDINELPDDISVG</sequence>